<dbReference type="Proteomes" id="UP000250140">
    <property type="component" value="Unassembled WGS sequence"/>
</dbReference>
<sequence length="98" mass="10794">SIVLLIQQCKGFSNTLTTAQGRSSAIVDGPYGGTQTLDRFDKVLFIASGIGITAHLLSIKYLLQAHDDQSARVRRLTLVWFLETTGILLILFKPIFSL</sequence>
<dbReference type="GO" id="GO:0000293">
    <property type="term" value="F:ferric-chelate reductase activity"/>
    <property type="evidence" value="ECO:0007669"/>
    <property type="project" value="TreeGrafter"/>
</dbReference>
<dbReference type="PANTHER" id="PTHR32361">
    <property type="entry name" value="FERRIC/CUPRIC REDUCTASE TRANSMEMBRANE COMPONENT"/>
    <property type="match status" value="1"/>
</dbReference>
<keyword evidence="2" id="KW-1133">Transmembrane helix</keyword>
<dbReference type="EMBL" id="KV750822">
    <property type="protein sequence ID" value="OCL03054.1"/>
    <property type="molecule type" value="Genomic_DNA"/>
</dbReference>
<keyword evidence="1" id="KW-0813">Transport</keyword>
<feature type="non-terminal residue" evidence="3">
    <location>
        <position position="1"/>
    </location>
</feature>
<reference evidence="3 4" key="1">
    <citation type="journal article" date="2016" name="Nat. Commun.">
        <title>Ectomycorrhizal ecology is imprinted in the genome of the dominant symbiotic fungus Cenococcum geophilum.</title>
        <authorList>
            <consortium name="DOE Joint Genome Institute"/>
            <person name="Peter M."/>
            <person name="Kohler A."/>
            <person name="Ohm R.A."/>
            <person name="Kuo A."/>
            <person name="Krutzmann J."/>
            <person name="Morin E."/>
            <person name="Arend M."/>
            <person name="Barry K.W."/>
            <person name="Binder M."/>
            <person name="Choi C."/>
            <person name="Clum A."/>
            <person name="Copeland A."/>
            <person name="Grisel N."/>
            <person name="Haridas S."/>
            <person name="Kipfer T."/>
            <person name="LaButti K."/>
            <person name="Lindquist E."/>
            <person name="Lipzen A."/>
            <person name="Maire R."/>
            <person name="Meier B."/>
            <person name="Mihaltcheva S."/>
            <person name="Molinier V."/>
            <person name="Murat C."/>
            <person name="Poggeler S."/>
            <person name="Quandt C.A."/>
            <person name="Sperisen C."/>
            <person name="Tritt A."/>
            <person name="Tisserant E."/>
            <person name="Crous P.W."/>
            <person name="Henrissat B."/>
            <person name="Nehls U."/>
            <person name="Egli S."/>
            <person name="Spatafora J.W."/>
            <person name="Grigoriev I.V."/>
            <person name="Martin F.M."/>
        </authorList>
    </citation>
    <scope>NUCLEOTIDE SEQUENCE [LARGE SCALE GENOMIC DNA]</scope>
    <source>
        <strain evidence="3 4">CBS 207.34</strain>
    </source>
</reference>
<feature type="transmembrane region" description="Helical" evidence="2">
    <location>
        <begin position="75"/>
        <end position="96"/>
    </location>
</feature>
<organism evidence="3 4">
    <name type="scientific">Glonium stellatum</name>
    <dbReference type="NCBI Taxonomy" id="574774"/>
    <lineage>
        <taxon>Eukaryota</taxon>
        <taxon>Fungi</taxon>
        <taxon>Dikarya</taxon>
        <taxon>Ascomycota</taxon>
        <taxon>Pezizomycotina</taxon>
        <taxon>Dothideomycetes</taxon>
        <taxon>Pleosporomycetidae</taxon>
        <taxon>Gloniales</taxon>
        <taxon>Gloniaceae</taxon>
        <taxon>Glonium</taxon>
    </lineage>
</organism>
<dbReference type="Gene3D" id="3.40.50.80">
    <property type="entry name" value="Nucleotide-binding domain of ferredoxin-NADP reductase (FNR) module"/>
    <property type="match status" value="1"/>
</dbReference>
<keyword evidence="4" id="KW-1185">Reference proteome</keyword>
<name>A0A8E2EQL9_9PEZI</name>
<dbReference type="InterPro" id="IPR039261">
    <property type="entry name" value="FNR_nucleotide-bd"/>
</dbReference>
<dbReference type="GO" id="GO:0006879">
    <property type="term" value="P:intracellular iron ion homeostasis"/>
    <property type="evidence" value="ECO:0007669"/>
    <property type="project" value="TreeGrafter"/>
</dbReference>
<dbReference type="GO" id="GO:0006826">
    <property type="term" value="P:iron ion transport"/>
    <property type="evidence" value="ECO:0007669"/>
    <property type="project" value="TreeGrafter"/>
</dbReference>
<evidence type="ECO:0000313" key="3">
    <source>
        <dbReference type="EMBL" id="OCL03054.1"/>
    </source>
</evidence>
<evidence type="ECO:0000256" key="2">
    <source>
        <dbReference type="SAM" id="Phobius"/>
    </source>
</evidence>
<dbReference type="InterPro" id="IPR051410">
    <property type="entry name" value="Ferric/Cupric_Reductase"/>
</dbReference>
<keyword evidence="2" id="KW-0812">Transmembrane</keyword>
<dbReference type="AlphaFoldDB" id="A0A8E2EQL9"/>
<accession>A0A8E2EQL9</accession>
<protein>
    <submittedName>
        <fullName evidence="3">Uncharacterized protein</fullName>
    </submittedName>
</protein>
<evidence type="ECO:0000313" key="4">
    <source>
        <dbReference type="Proteomes" id="UP000250140"/>
    </source>
</evidence>
<gene>
    <name evidence="3" type="ORF">AOQ84DRAFT_303531</name>
</gene>
<dbReference type="SUPFAM" id="SSF52343">
    <property type="entry name" value="Ferredoxin reductase-like, C-terminal NADP-linked domain"/>
    <property type="match status" value="1"/>
</dbReference>
<dbReference type="GO" id="GO:0015677">
    <property type="term" value="P:copper ion import"/>
    <property type="evidence" value="ECO:0007669"/>
    <property type="project" value="TreeGrafter"/>
</dbReference>
<evidence type="ECO:0000256" key="1">
    <source>
        <dbReference type="ARBA" id="ARBA00022448"/>
    </source>
</evidence>
<dbReference type="OrthoDB" id="4494341at2759"/>
<dbReference type="PANTHER" id="PTHR32361:SF26">
    <property type="entry name" value="FAD-BINDING 8 DOMAIN-CONTAINING PROTEIN-RELATED"/>
    <property type="match status" value="1"/>
</dbReference>
<keyword evidence="2" id="KW-0472">Membrane</keyword>
<proteinExistence type="predicted"/>
<feature type="transmembrane region" description="Helical" evidence="2">
    <location>
        <begin position="43"/>
        <end position="63"/>
    </location>
</feature>
<dbReference type="GO" id="GO:0005886">
    <property type="term" value="C:plasma membrane"/>
    <property type="evidence" value="ECO:0007669"/>
    <property type="project" value="TreeGrafter"/>
</dbReference>